<sequence length="444" mass="51943">MIKELLLDNIKINPKEKKLKIDNNFLLFLLKNEKEPIKLLKSLNISKEDLENIAKNLPKNQQKEFLEILSTLNLKHLSKKALKINEYKNFININQINKSEDKKEISKNDTDTITIEKLLNPNLNISLPKQNEIKIVNEIKKEIKTLIKTKKLSIPQNELKNFKQISTLKELIEFSNKNGLNIQKIIYQKQEEIKPFLIQTEKTNIILNAINTPPKQKIILNNKNTSSLTNKLKTNFNSNDYKNNDFSISLNNLLKDKNNSTNEITIIKSHKKTFFNDLEPYILQETKNNKSTETNKNEFNQNIHISNHQININLKQNIISAKQILKNFANNLKEAIENYKPPIHKLSIELNPKELGKVELTLIHRGDNLQIQINSNQQPTINFFNQHQNDLKTILVNMGYSDVNMSFNSNQQQQQKKEYSNNQKSFKNEEKEENFIIEIPYQYA</sequence>
<reference evidence="3 4" key="1">
    <citation type="submission" date="2019-05" db="EMBL/GenBank/DDBJ databases">
        <title>A comparative analysis of the Nautiliaceae.</title>
        <authorList>
            <person name="Grosche A."/>
            <person name="Smedile F."/>
            <person name="Vetriani C."/>
        </authorList>
    </citation>
    <scope>NUCLEOTIDE SEQUENCE [LARGE SCALE GENOMIC DNA]</scope>
    <source>
        <strain evidence="3 4">TB-2</strain>
    </source>
</reference>
<feature type="compositionally biased region" description="Low complexity" evidence="1">
    <location>
        <begin position="408"/>
        <end position="425"/>
    </location>
</feature>
<keyword evidence="4" id="KW-1185">Reference proteome</keyword>
<feature type="region of interest" description="Disordered" evidence="1">
    <location>
        <begin position="408"/>
        <end position="427"/>
    </location>
</feature>
<evidence type="ECO:0000256" key="1">
    <source>
        <dbReference type="SAM" id="MobiDB-lite"/>
    </source>
</evidence>
<dbReference type="RefSeq" id="WP_138323028.1">
    <property type="nucleotide sequence ID" value="NZ_CP040463.1"/>
</dbReference>
<name>A0ABX5VAT3_9BACT</name>
<feature type="domain" description="Flagellar hook-length control protein-like C-terminal" evidence="2">
    <location>
        <begin position="335"/>
        <end position="415"/>
    </location>
</feature>
<dbReference type="Gene3D" id="3.30.750.140">
    <property type="match status" value="1"/>
</dbReference>
<organism evidence="3 4">
    <name type="scientific">Caminibacter mediatlanticus TB-2</name>
    <dbReference type="NCBI Taxonomy" id="391592"/>
    <lineage>
        <taxon>Bacteria</taxon>
        <taxon>Pseudomonadati</taxon>
        <taxon>Campylobacterota</taxon>
        <taxon>Epsilonproteobacteria</taxon>
        <taxon>Nautiliales</taxon>
        <taxon>Nautiliaceae</taxon>
        <taxon>Caminibacter</taxon>
    </lineage>
</organism>
<accession>A0ABX5VAT3</accession>
<dbReference type="Pfam" id="PF02120">
    <property type="entry name" value="Flg_hook"/>
    <property type="match status" value="1"/>
</dbReference>
<evidence type="ECO:0000313" key="4">
    <source>
        <dbReference type="Proteomes" id="UP000306825"/>
    </source>
</evidence>
<dbReference type="EMBL" id="CP040463">
    <property type="protein sequence ID" value="QCT94140.1"/>
    <property type="molecule type" value="Genomic_DNA"/>
</dbReference>
<evidence type="ECO:0000313" key="3">
    <source>
        <dbReference type="EMBL" id="QCT94140.1"/>
    </source>
</evidence>
<dbReference type="InterPro" id="IPR038610">
    <property type="entry name" value="FliK-like_C_sf"/>
</dbReference>
<dbReference type="Proteomes" id="UP000306825">
    <property type="component" value="Chromosome"/>
</dbReference>
<evidence type="ECO:0000259" key="2">
    <source>
        <dbReference type="Pfam" id="PF02120"/>
    </source>
</evidence>
<proteinExistence type="predicted"/>
<dbReference type="InterPro" id="IPR021136">
    <property type="entry name" value="Flagellar_hook_control-like_C"/>
</dbReference>
<gene>
    <name evidence="3" type="ORF">FE773_02800</name>
</gene>
<protein>
    <recommendedName>
        <fullName evidence="2">Flagellar hook-length control protein-like C-terminal domain-containing protein</fullName>
    </recommendedName>
</protein>